<sequence length="121" mass="14832">WYGLKISNNLRFCFYNLETNEEDVDIFQFRGEGIFDNLELLLQQTKKRRNEDLRDIEWYGLKISNNLRFCFYNLETNEEDVDIFQFRGEGIFDNLELLLQQTKKRRNEDLRDIEWYGLKIS</sequence>
<accession>A0A1B6FI02</accession>
<proteinExistence type="predicted"/>
<dbReference type="AlphaFoldDB" id="A0A1B6FI02"/>
<evidence type="ECO:0000313" key="1">
    <source>
        <dbReference type="EMBL" id="JAS49810.1"/>
    </source>
</evidence>
<organism evidence="1">
    <name type="scientific">Cuerna arida</name>
    <dbReference type="NCBI Taxonomy" id="1464854"/>
    <lineage>
        <taxon>Eukaryota</taxon>
        <taxon>Metazoa</taxon>
        <taxon>Ecdysozoa</taxon>
        <taxon>Arthropoda</taxon>
        <taxon>Hexapoda</taxon>
        <taxon>Insecta</taxon>
        <taxon>Pterygota</taxon>
        <taxon>Neoptera</taxon>
        <taxon>Paraneoptera</taxon>
        <taxon>Hemiptera</taxon>
        <taxon>Auchenorrhyncha</taxon>
        <taxon>Membracoidea</taxon>
        <taxon>Cicadellidae</taxon>
        <taxon>Cicadellinae</taxon>
        <taxon>Proconiini</taxon>
        <taxon>Cuerna</taxon>
    </lineage>
</organism>
<feature type="non-terminal residue" evidence="1">
    <location>
        <position position="1"/>
    </location>
</feature>
<feature type="non-terminal residue" evidence="1">
    <location>
        <position position="121"/>
    </location>
</feature>
<dbReference type="EMBL" id="GECZ01019959">
    <property type="protein sequence ID" value="JAS49810.1"/>
    <property type="molecule type" value="Transcribed_RNA"/>
</dbReference>
<protein>
    <submittedName>
        <fullName evidence="1">Uncharacterized protein</fullName>
    </submittedName>
</protein>
<name>A0A1B6FI02_9HEMI</name>
<reference evidence="1" key="1">
    <citation type="submission" date="2015-11" db="EMBL/GenBank/DDBJ databases">
        <title>De novo transcriptome assembly of four potential Pierce s Disease insect vectors from Arizona vineyards.</title>
        <authorList>
            <person name="Tassone E.E."/>
        </authorList>
    </citation>
    <scope>NUCLEOTIDE SEQUENCE</scope>
</reference>
<gene>
    <name evidence="1" type="ORF">g.50602</name>
</gene>